<dbReference type="InterPro" id="IPR001087">
    <property type="entry name" value="GDSL"/>
</dbReference>
<organism evidence="3 4">
    <name type="scientific">Smittium simulii</name>
    <dbReference type="NCBI Taxonomy" id="133385"/>
    <lineage>
        <taxon>Eukaryota</taxon>
        <taxon>Fungi</taxon>
        <taxon>Fungi incertae sedis</taxon>
        <taxon>Zoopagomycota</taxon>
        <taxon>Kickxellomycotina</taxon>
        <taxon>Harpellomycetes</taxon>
        <taxon>Harpellales</taxon>
        <taxon>Legeriomycetaceae</taxon>
        <taxon>Smittium</taxon>
    </lineage>
</organism>
<dbReference type="InterPro" id="IPR051058">
    <property type="entry name" value="GDSL_Est/Lipase"/>
</dbReference>
<feature type="chain" id="PRO_5015432495" description="SGNH hydrolase-type esterase domain-containing protein" evidence="2">
    <location>
        <begin position="18"/>
        <end position="388"/>
    </location>
</feature>
<gene>
    <name evidence="3" type="ORF">BB561_001454</name>
</gene>
<dbReference type="InterPro" id="IPR036514">
    <property type="entry name" value="SGNH_hydro_sf"/>
</dbReference>
<sequence length="388" mass="43432">MLFNTIALLTFMAGAMSKNPHLVVFGDSLSDVGNRGSQNKIIPYFGNRLSDGPLWNEYVAHKNNFDIINFAHSGSASNNTNVSSFTGSWVGVPALADQVDKFINSMKTNVTRKDIKNDIAVIQIGANDFYYALKQMDKSAFKAVWYSNNVVNSIVQSSNKLMQFGFRKVLLVNVPDLKAIPGVKKAAGKFATGLDLFVTLTNLRLEQFSKAIAEKNFRGFKWLRILNYYDLTNIIMKNDDPKKTFGFVNYDVGCNQMIDKKTLSTCSSPDQYFFMDDSHPSARVHAITGTVANEIINNDNFKMDTKSVYDLYIKNNMFKVNTTFSPIFNNDSLDTGNVNVTEFNEKDFFKNKTRILREKTGRTSGASSNFVAPTAVVVYVALSALFML</sequence>
<comment type="caution">
    <text evidence="3">The sequence shown here is derived from an EMBL/GenBank/DDBJ whole genome shotgun (WGS) entry which is preliminary data.</text>
</comment>
<dbReference type="CDD" id="cd01846">
    <property type="entry name" value="fatty_acyltransferase_like"/>
    <property type="match status" value="1"/>
</dbReference>
<dbReference type="OrthoDB" id="1600564at2759"/>
<evidence type="ECO:0000256" key="2">
    <source>
        <dbReference type="SAM" id="SignalP"/>
    </source>
</evidence>
<dbReference type="Proteomes" id="UP000245383">
    <property type="component" value="Unassembled WGS sequence"/>
</dbReference>
<evidence type="ECO:0000313" key="4">
    <source>
        <dbReference type="Proteomes" id="UP000245383"/>
    </source>
</evidence>
<reference evidence="3 4" key="1">
    <citation type="journal article" date="2018" name="MBio">
        <title>Comparative Genomics Reveals the Core Gene Toolbox for the Fungus-Insect Symbiosis.</title>
        <authorList>
            <person name="Wang Y."/>
            <person name="Stata M."/>
            <person name="Wang W."/>
            <person name="Stajich J.E."/>
            <person name="White M.M."/>
            <person name="Moncalvo J.M."/>
        </authorList>
    </citation>
    <scope>NUCLEOTIDE SEQUENCE [LARGE SCALE GENOMIC DNA]</scope>
    <source>
        <strain evidence="3 4">SWE-8-4</strain>
    </source>
</reference>
<keyword evidence="4" id="KW-1185">Reference proteome</keyword>
<protein>
    <recommendedName>
        <fullName evidence="5">SGNH hydrolase-type esterase domain-containing protein</fullName>
    </recommendedName>
</protein>
<dbReference type="Gene3D" id="3.40.50.1110">
    <property type="entry name" value="SGNH hydrolase"/>
    <property type="match status" value="1"/>
</dbReference>
<evidence type="ECO:0000256" key="1">
    <source>
        <dbReference type="ARBA" id="ARBA00022801"/>
    </source>
</evidence>
<keyword evidence="2" id="KW-0732">Signal</keyword>
<keyword evidence="1" id="KW-0378">Hydrolase</keyword>
<dbReference type="EMBL" id="MBFR01000043">
    <property type="protein sequence ID" value="PVU95989.1"/>
    <property type="molecule type" value="Genomic_DNA"/>
</dbReference>
<dbReference type="STRING" id="133385.A0A2T9YUJ5"/>
<evidence type="ECO:0008006" key="5">
    <source>
        <dbReference type="Google" id="ProtNLM"/>
    </source>
</evidence>
<dbReference type="PANTHER" id="PTHR45648">
    <property type="entry name" value="GDSL LIPASE/ACYLHYDROLASE FAMILY PROTEIN (AFU_ORTHOLOGUE AFUA_4G14700)"/>
    <property type="match status" value="1"/>
</dbReference>
<evidence type="ECO:0000313" key="3">
    <source>
        <dbReference type="EMBL" id="PVU95989.1"/>
    </source>
</evidence>
<dbReference type="AlphaFoldDB" id="A0A2T9YUJ5"/>
<dbReference type="PANTHER" id="PTHR45648:SF22">
    <property type="entry name" value="GDSL LIPASE_ACYLHYDROLASE FAMILY PROTEIN (AFU_ORTHOLOGUE AFUA_4G14700)"/>
    <property type="match status" value="1"/>
</dbReference>
<dbReference type="Pfam" id="PF00657">
    <property type="entry name" value="Lipase_GDSL"/>
    <property type="match status" value="1"/>
</dbReference>
<feature type="signal peptide" evidence="2">
    <location>
        <begin position="1"/>
        <end position="17"/>
    </location>
</feature>
<accession>A0A2T9YUJ5</accession>
<proteinExistence type="predicted"/>
<dbReference type="SUPFAM" id="SSF52266">
    <property type="entry name" value="SGNH hydrolase"/>
    <property type="match status" value="1"/>
</dbReference>
<name>A0A2T9YUJ5_9FUNG</name>
<dbReference type="GO" id="GO:0016788">
    <property type="term" value="F:hydrolase activity, acting on ester bonds"/>
    <property type="evidence" value="ECO:0007669"/>
    <property type="project" value="InterPro"/>
</dbReference>